<evidence type="ECO:0000256" key="2">
    <source>
        <dbReference type="ARBA" id="ARBA00005046"/>
    </source>
</evidence>
<dbReference type="GO" id="GO:0061799">
    <property type="term" value="F:cyclic pyranopterin monophosphate synthase activity"/>
    <property type="evidence" value="ECO:0007669"/>
    <property type="project" value="TreeGrafter"/>
</dbReference>
<proteinExistence type="predicted"/>
<feature type="domain" description="Radical SAM core" evidence="9">
    <location>
        <begin position="10"/>
        <end position="234"/>
    </location>
</feature>
<dbReference type="InterPro" id="IPR006638">
    <property type="entry name" value="Elp3/MiaA/NifB-like_rSAM"/>
</dbReference>
<dbReference type="InterPro" id="IPR013785">
    <property type="entry name" value="Aldolase_TIM"/>
</dbReference>
<evidence type="ECO:0000256" key="3">
    <source>
        <dbReference type="ARBA" id="ARBA00022485"/>
    </source>
</evidence>
<dbReference type="InterPro" id="IPR000385">
    <property type="entry name" value="MoaA_NifB_PqqE_Fe-S-bd_CS"/>
</dbReference>
<dbReference type="Pfam" id="PF04055">
    <property type="entry name" value="Radical_SAM"/>
    <property type="match status" value="1"/>
</dbReference>
<keyword evidence="3" id="KW-0004">4Fe-4S</keyword>
<dbReference type="Gene3D" id="3.20.20.70">
    <property type="entry name" value="Aldolase class I"/>
    <property type="match status" value="1"/>
</dbReference>
<dbReference type="Proteomes" id="UP001292079">
    <property type="component" value="Unassembled WGS sequence"/>
</dbReference>
<evidence type="ECO:0000256" key="6">
    <source>
        <dbReference type="ARBA" id="ARBA00023004"/>
    </source>
</evidence>
<dbReference type="AlphaFoldDB" id="A0AAE1Z9F0"/>
<protein>
    <recommendedName>
        <fullName evidence="9">Radical SAM core domain-containing protein</fullName>
    </recommendedName>
</protein>
<keyword evidence="5" id="KW-0479">Metal-binding</keyword>
<evidence type="ECO:0000256" key="1">
    <source>
        <dbReference type="ARBA" id="ARBA00001966"/>
    </source>
</evidence>
<dbReference type="PROSITE" id="PS51918">
    <property type="entry name" value="RADICAL_SAM"/>
    <property type="match status" value="1"/>
</dbReference>
<keyword evidence="8" id="KW-0501">Molybdenum cofactor biosynthesis</keyword>
<evidence type="ECO:0000256" key="7">
    <source>
        <dbReference type="ARBA" id="ARBA00023014"/>
    </source>
</evidence>
<dbReference type="GO" id="GO:0046872">
    <property type="term" value="F:metal ion binding"/>
    <property type="evidence" value="ECO:0007669"/>
    <property type="project" value="UniProtKB-KW"/>
</dbReference>
<dbReference type="PROSITE" id="PS01305">
    <property type="entry name" value="MOAA_NIFB_PQQE"/>
    <property type="match status" value="1"/>
</dbReference>
<sequence>MRKFSKLIDGYNRIHDYLRISLTEKCNLNCFYCMPNKYQNKNETIISNVMKSNEILFLANYFCHRGIRKIRFTGGEPLLRTDLLQIIKSLNKLKYQHKHFTEIGMTTNGVKFKKFAEQLKTIGLNSVNISLDSLKSERILQLTGQATFKHTMVSIIKAVEIGYESVKVNCVVINGFNDDELCDFVELTRYLPIEVRFIEFMPFEGNHWEMSKLFSYKNMLNIVQNSYPNLVRLDGNPFDVAKVKCILSSTSSHLPLTNQI</sequence>
<name>A0AAE1Z9F0_SCHME</name>
<dbReference type="SFLD" id="SFLDS00029">
    <property type="entry name" value="Radical_SAM"/>
    <property type="match status" value="1"/>
</dbReference>
<evidence type="ECO:0000256" key="5">
    <source>
        <dbReference type="ARBA" id="ARBA00022723"/>
    </source>
</evidence>
<dbReference type="EMBL" id="JALJAT010000005">
    <property type="protein sequence ID" value="KAK4469319.1"/>
    <property type="molecule type" value="Genomic_DNA"/>
</dbReference>
<dbReference type="InterPro" id="IPR007197">
    <property type="entry name" value="rSAM"/>
</dbReference>
<keyword evidence="11" id="KW-1185">Reference proteome</keyword>
<dbReference type="InterPro" id="IPR058240">
    <property type="entry name" value="rSAM_sf"/>
</dbReference>
<reference evidence="10" key="1">
    <citation type="submission" date="2022-04" db="EMBL/GenBank/DDBJ databases">
        <authorList>
            <person name="Xu L."/>
            <person name="Lv Z."/>
        </authorList>
    </citation>
    <scope>NUCLEOTIDE SEQUENCE</scope>
    <source>
        <strain evidence="10">LV_2022a</strain>
    </source>
</reference>
<dbReference type="SUPFAM" id="SSF102114">
    <property type="entry name" value="Radical SAM enzymes"/>
    <property type="match status" value="1"/>
</dbReference>
<dbReference type="CDD" id="cd01335">
    <property type="entry name" value="Radical_SAM"/>
    <property type="match status" value="1"/>
</dbReference>
<keyword evidence="6" id="KW-0408">Iron</keyword>
<evidence type="ECO:0000256" key="4">
    <source>
        <dbReference type="ARBA" id="ARBA00022691"/>
    </source>
</evidence>
<comment type="cofactor">
    <cofactor evidence="1">
        <name>[4Fe-4S] cluster</name>
        <dbReference type="ChEBI" id="CHEBI:49883"/>
    </cofactor>
</comment>
<dbReference type="PANTHER" id="PTHR22960:SF0">
    <property type="entry name" value="MOLYBDENUM COFACTOR BIOSYNTHESIS PROTEIN 1"/>
    <property type="match status" value="1"/>
</dbReference>
<dbReference type="GO" id="GO:0061798">
    <property type="term" value="F:GTP 3',8'-cyclase activity"/>
    <property type="evidence" value="ECO:0007669"/>
    <property type="project" value="TreeGrafter"/>
</dbReference>
<dbReference type="SFLD" id="SFLDG01067">
    <property type="entry name" value="SPASM/twitch_domain_containing"/>
    <property type="match status" value="1"/>
</dbReference>
<dbReference type="PANTHER" id="PTHR22960">
    <property type="entry name" value="MOLYBDOPTERIN COFACTOR SYNTHESIS PROTEIN A"/>
    <property type="match status" value="1"/>
</dbReference>
<reference evidence="10" key="2">
    <citation type="journal article" date="2023" name="Infect Dis Poverty">
        <title>Chromosome-scale genome of the human blood fluke Schistosoma mekongi and its implications for public health.</title>
        <authorList>
            <person name="Zhou M."/>
            <person name="Xu L."/>
            <person name="Xu D."/>
            <person name="Chen W."/>
            <person name="Khan J."/>
            <person name="Hu Y."/>
            <person name="Huang H."/>
            <person name="Wei H."/>
            <person name="Zhang Y."/>
            <person name="Chusongsang P."/>
            <person name="Tanasarnprasert K."/>
            <person name="Hu X."/>
            <person name="Limpanont Y."/>
            <person name="Lv Z."/>
        </authorList>
    </citation>
    <scope>NUCLEOTIDE SEQUENCE</scope>
    <source>
        <strain evidence="10">LV_2022a</strain>
    </source>
</reference>
<dbReference type="GO" id="GO:0006777">
    <property type="term" value="P:Mo-molybdopterin cofactor biosynthetic process"/>
    <property type="evidence" value="ECO:0007669"/>
    <property type="project" value="UniProtKB-KW"/>
</dbReference>
<keyword evidence="7" id="KW-0411">Iron-sulfur</keyword>
<dbReference type="SFLD" id="SFLDG01386">
    <property type="entry name" value="main_SPASM_domain-containing"/>
    <property type="match status" value="1"/>
</dbReference>
<evidence type="ECO:0000259" key="9">
    <source>
        <dbReference type="PROSITE" id="PS51918"/>
    </source>
</evidence>
<organism evidence="10 11">
    <name type="scientific">Schistosoma mekongi</name>
    <name type="common">Parasitic worm</name>
    <dbReference type="NCBI Taxonomy" id="38744"/>
    <lineage>
        <taxon>Eukaryota</taxon>
        <taxon>Metazoa</taxon>
        <taxon>Spiralia</taxon>
        <taxon>Lophotrochozoa</taxon>
        <taxon>Platyhelminthes</taxon>
        <taxon>Trematoda</taxon>
        <taxon>Digenea</taxon>
        <taxon>Strigeidida</taxon>
        <taxon>Schistosomatoidea</taxon>
        <taxon>Schistosomatidae</taxon>
        <taxon>Schistosoma</taxon>
    </lineage>
</organism>
<comment type="caution">
    <text evidence="10">The sequence shown here is derived from an EMBL/GenBank/DDBJ whole genome shotgun (WGS) entry which is preliminary data.</text>
</comment>
<evidence type="ECO:0000313" key="11">
    <source>
        <dbReference type="Proteomes" id="UP001292079"/>
    </source>
</evidence>
<dbReference type="InterPro" id="IPR050105">
    <property type="entry name" value="MoCo_biosynth_MoaA/MoaC"/>
</dbReference>
<evidence type="ECO:0000256" key="8">
    <source>
        <dbReference type="ARBA" id="ARBA00023150"/>
    </source>
</evidence>
<dbReference type="SMART" id="SM00729">
    <property type="entry name" value="Elp3"/>
    <property type="match status" value="1"/>
</dbReference>
<evidence type="ECO:0000313" key="10">
    <source>
        <dbReference type="EMBL" id="KAK4469319.1"/>
    </source>
</evidence>
<dbReference type="GO" id="GO:0051539">
    <property type="term" value="F:4 iron, 4 sulfur cluster binding"/>
    <property type="evidence" value="ECO:0007669"/>
    <property type="project" value="UniProtKB-KW"/>
</dbReference>
<keyword evidence="4" id="KW-0949">S-adenosyl-L-methionine</keyword>
<comment type="pathway">
    <text evidence="2">Cofactor biosynthesis; molybdopterin biosynthesis.</text>
</comment>
<accession>A0AAE1Z9F0</accession>
<gene>
    <name evidence="10" type="ORF">MN116_006883</name>
</gene>